<protein>
    <submittedName>
        <fullName evidence="2">Uncharacterized protein</fullName>
    </submittedName>
</protein>
<organism evidence="2 3">
    <name type="scientific">Pseudomonas cucumis</name>
    <dbReference type="NCBI Taxonomy" id="2954082"/>
    <lineage>
        <taxon>Bacteria</taxon>
        <taxon>Pseudomonadati</taxon>
        <taxon>Pseudomonadota</taxon>
        <taxon>Gammaproteobacteria</taxon>
        <taxon>Pseudomonadales</taxon>
        <taxon>Pseudomonadaceae</taxon>
        <taxon>Pseudomonas</taxon>
    </lineage>
</organism>
<gene>
    <name evidence="2" type="ORF">PSH97_22295</name>
</gene>
<dbReference type="RefSeq" id="WP_305446727.1">
    <property type="nucleotide sequence ID" value="NZ_CP117454.1"/>
</dbReference>
<evidence type="ECO:0000256" key="1">
    <source>
        <dbReference type="SAM" id="MobiDB-lite"/>
    </source>
</evidence>
<feature type="region of interest" description="Disordered" evidence="1">
    <location>
        <begin position="42"/>
        <end position="64"/>
    </location>
</feature>
<name>A0ABY9ETN1_9PSED</name>
<proteinExistence type="predicted"/>
<keyword evidence="3" id="KW-1185">Reference proteome</keyword>
<accession>A0ABY9ETN1</accession>
<reference evidence="2 3" key="1">
    <citation type="submission" date="2023-02" db="EMBL/GenBank/DDBJ databases">
        <title>Evolution of Hrp T3SS in non-pathogenic Pseudomonas fluorescens.</title>
        <authorList>
            <person name="Liao K."/>
            <person name="Wei H."/>
            <person name="Gu Y."/>
        </authorList>
    </citation>
    <scope>NUCLEOTIDE SEQUENCE [LARGE SCALE GENOMIC DNA]</scope>
    <source>
        <strain evidence="2 3">FP1935</strain>
    </source>
</reference>
<dbReference type="Proteomes" id="UP001239418">
    <property type="component" value="Chromosome"/>
</dbReference>
<dbReference type="EMBL" id="CP117454">
    <property type="protein sequence ID" value="WLG83799.1"/>
    <property type="molecule type" value="Genomic_DNA"/>
</dbReference>
<feature type="compositionally biased region" description="Basic residues" evidence="1">
    <location>
        <begin position="45"/>
        <end position="56"/>
    </location>
</feature>
<evidence type="ECO:0000313" key="3">
    <source>
        <dbReference type="Proteomes" id="UP001239418"/>
    </source>
</evidence>
<evidence type="ECO:0000313" key="2">
    <source>
        <dbReference type="EMBL" id="WLG83799.1"/>
    </source>
</evidence>
<sequence>MTLLEPPENIVLALDPPLSGTMNPGDAMALWLVGETAVLESGRGSGHKVLHSRKNARTGAVTAR</sequence>